<evidence type="ECO:0000256" key="2">
    <source>
        <dbReference type="ARBA" id="ARBA00001946"/>
    </source>
</evidence>
<dbReference type="SUPFAM" id="SSF51717">
    <property type="entry name" value="Dihydropteroate synthetase-like"/>
    <property type="match status" value="1"/>
</dbReference>
<dbReference type="CDD" id="cd00739">
    <property type="entry name" value="DHPS"/>
    <property type="match status" value="1"/>
</dbReference>
<evidence type="ECO:0000313" key="15">
    <source>
        <dbReference type="Proteomes" id="UP000031967"/>
    </source>
</evidence>
<evidence type="ECO:0000256" key="1">
    <source>
        <dbReference type="ARBA" id="ARBA00000012"/>
    </source>
</evidence>
<evidence type="ECO:0000256" key="3">
    <source>
        <dbReference type="ARBA" id="ARBA00004763"/>
    </source>
</evidence>
<dbReference type="InterPro" id="IPR000489">
    <property type="entry name" value="Pterin-binding_dom"/>
</dbReference>
<evidence type="ECO:0000256" key="9">
    <source>
        <dbReference type="ARBA" id="ARBA00022842"/>
    </source>
</evidence>
<evidence type="ECO:0000256" key="10">
    <source>
        <dbReference type="ARBA" id="ARBA00022909"/>
    </source>
</evidence>
<gene>
    <name evidence="14" type="ORF">SD70_20170</name>
</gene>
<organism evidence="14 15">
    <name type="scientific">Gordoniibacillus kamchatkensis</name>
    <dbReference type="NCBI Taxonomy" id="1590651"/>
    <lineage>
        <taxon>Bacteria</taxon>
        <taxon>Bacillati</taxon>
        <taxon>Bacillota</taxon>
        <taxon>Bacilli</taxon>
        <taxon>Bacillales</taxon>
        <taxon>Paenibacillaceae</taxon>
        <taxon>Gordoniibacillus</taxon>
    </lineage>
</organism>
<evidence type="ECO:0000256" key="6">
    <source>
        <dbReference type="ARBA" id="ARBA00016919"/>
    </source>
</evidence>
<comment type="similarity">
    <text evidence="4 12">Belongs to the DHPS family.</text>
</comment>
<keyword evidence="7 12" id="KW-0808">Transferase</keyword>
<evidence type="ECO:0000256" key="11">
    <source>
        <dbReference type="ARBA" id="ARBA00030193"/>
    </source>
</evidence>
<proteinExistence type="inferred from homology"/>
<dbReference type="InterPro" id="IPR045031">
    <property type="entry name" value="DHP_synth-like"/>
</dbReference>
<evidence type="ECO:0000256" key="8">
    <source>
        <dbReference type="ARBA" id="ARBA00022723"/>
    </source>
</evidence>
<protein>
    <recommendedName>
        <fullName evidence="6 12">Dihydropteroate synthase</fullName>
        <shortName evidence="12">DHPS</shortName>
        <ecNumber evidence="5 12">2.5.1.15</ecNumber>
    </recommendedName>
    <alternativeName>
        <fullName evidence="11 12">Dihydropteroate pyrophosphorylase</fullName>
    </alternativeName>
</protein>
<evidence type="ECO:0000259" key="13">
    <source>
        <dbReference type="PROSITE" id="PS50972"/>
    </source>
</evidence>
<reference evidence="14 15" key="1">
    <citation type="submission" date="2014-12" db="EMBL/GenBank/DDBJ databases">
        <title>Draft genome sequence of Paenibacillus kamchatkensis strain B-2647.</title>
        <authorList>
            <person name="Karlyshev A.V."/>
            <person name="Kudryashova E.B."/>
        </authorList>
    </citation>
    <scope>NUCLEOTIDE SEQUENCE [LARGE SCALE GENOMIC DNA]</scope>
    <source>
        <strain evidence="14 15">VKM B-2647</strain>
    </source>
</reference>
<dbReference type="InterPro" id="IPR011005">
    <property type="entry name" value="Dihydropteroate_synth-like_sf"/>
</dbReference>
<evidence type="ECO:0000313" key="14">
    <source>
        <dbReference type="EMBL" id="KIL39431.1"/>
    </source>
</evidence>
<dbReference type="PROSITE" id="PS00792">
    <property type="entry name" value="DHPS_1"/>
    <property type="match status" value="1"/>
</dbReference>
<comment type="catalytic activity">
    <reaction evidence="1">
        <text>(7,8-dihydropterin-6-yl)methyl diphosphate + 4-aminobenzoate = 7,8-dihydropteroate + diphosphate</text>
        <dbReference type="Rhea" id="RHEA:19949"/>
        <dbReference type="ChEBI" id="CHEBI:17836"/>
        <dbReference type="ChEBI" id="CHEBI:17839"/>
        <dbReference type="ChEBI" id="CHEBI:33019"/>
        <dbReference type="ChEBI" id="CHEBI:72950"/>
        <dbReference type="EC" id="2.5.1.15"/>
    </reaction>
</comment>
<evidence type="ECO:0000256" key="7">
    <source>
        <dbReference type="ARBA" id="ARBA00022679"/>
    </source>
</evidence>
<dbReference type="NCBIfam" id="TIGR01496">
    <property type="entry name" value="DHPS"/>
    <property type="match status" value="1"/>
</dbReference>
<keyword evidence="8 12" id="KW-0479">Metal-binding</keyword>
<dbReference type="PROSITE" id="PS50972">
    <property type="entry name" value="PTERIN_BINDING"/>
    <property type="match status" value="1"/>
</dbReference>
<comment type="caution">
    <text evidence="14">The sequence shown here is derived from an EMBL/GenBank/DDBJ whole genome shotgun (WGS) entry which is preliminary data.</text>
</comment>
<dbReference type="EC" id="2.5.1.15" evidence="5 12"/>
<dbReference type="Pfam" id="PF00809">
    <property type="entry name" value="Pterin_bind"/>
    <property type="match status" value="1"/>
</dbReference>
<evidence type="ECO:0000256" key="12">
    <source>
        <dbReference type="RuleBase" id="RU361205"/>
    </source>
</evidence>
<evidence type="ECO:0000256" key="5">
    <source>
        <dbReference type="ARBA" id="ARBA00012458"/>
    </source>
</evidence>
<name>A0ABR5AEF1_9BACL</name>
<keyword evidence="10 12" id="KW-0289">Folate biosynthesis</keyword>
<feature type="domain" description="Pterin-binding" evidence="13">
    <location>
        <begin position="15"/>
        <end position="265"/>
    </location>
</feature>
<comment type="pathway">
    <text evidence="3 12">Cofactor biosynthesis; tetrahydrofolate biosynthesis; 7,8-dihydrofolate from 2-amino-4-hydroxy-6-hydroxymethyl-7,8-dihydropteridine diphosphate and 4-aminobenzoate: step 1/2.</text>
</comment>
<keyword evidence="15" id="KW-1185">Reference proteome</keyword>
<dbReference type="Proteomes" id="UP000031967">
    <property type="component" value="Unassembled WGS sequence"/>
</dbReference>
<accession>A0ABR5AEF1</accession>
<evidence type="ECO:0000256" key="4">
    <source>
        <dbReference type="ARBA" id="ARBA00009503"/>
    </source>
</evidence>
<dbReference type="PANTHER" id="PTHR20941">
    <property type="entry name" value="FOLATE SYNTHESIS PROTEINS"/>
    <property type="match status" value="1"/>
</dbReference>
<keyword evidence="9 12" id="KW-0460">Magnesium</keyword>
<sequence length="283" mass="30492">MPLASGAALELGARTLIMGILNVTPDSFSDGGRYTDVDAAVAGARRMATEGADILDIGGESTRPGHAKVSAEEELRRVLPAIRAVRRELPHMPISIDTYKAEVAREALAAGADIINDVWRLTADSGMARVAAEHNCPVILMHNREQAVYAGDIIEEMARDLQTSVELALQAGVDPGRIVLDPGIGFAKTYEHNLEVMQRLGELIDLLPGYPMLLATSRKSFIRRALDLPADDVVEGTAATVALGISQGCEIVRVHDVKPMRRIADMTDAIVRRGAVLPEQLVF</sequence>
<comment type="function">
    <text evidence="12">Catalyzes the condensation of para-aminobenzoate (pABA) with 6-hydroxymethyl-7,8-dihydropterin diphosphate (DHPt-PP) to form 7,8-dihydropteroate (H2Pte), the immediate precursor of folate derivatives.</text>
</comment>
<dbReference type="PANTHER" id="PTHR20941:SF1">
    <property type="entry name" value="FOLIC ACID SYNTHESIS PROTEIN FOL1"/>
    <property type="match status" value="1"/>
</dbReference>
<dbReference type="InterPro" id="IPR006390">
    <property type="entry name" value="DHP_synth_dom"/>
</dbReference>
<comment type="cofactor">
    <cofactor evidence="2 12">
        <name>Mg(2+)</name>
        <dbReference type="ChEBI" id="CHEBI:18420"/>
    </cofactor>
</comment>
<dbReference type="PROSITE" id="PS00793">
    <property type="entry name" value="DHPS_2"/>
    <property type="match status" value="1"/>
</dbReference>
<dbReference type="EMBL" id="JXAK01000038">
    <property type="protein sequence ID" value="KIL39431.1"/>
    <property type="molecule type" value="Genomic_DNA"/>
</dbReference>
<dbReference type="Gene3D" id="3.20.20.20">
    <property type="entry name" value="Dihydropteroate synthase-like"/>
    <property type="match status" value="1"/>
</dbReference>